<evidence type="ECO:0000313" key="4">
    <source>
        <dbReference type="EMBL" id="RVW75597.1"/>
    </source>
</evidence>
<keyword evidence="1" id="KW-0479">Metal-binding</keyword>
<proteinExistence type="predicted"/>
<dbReference type="PROSITE" id="PS50158">
    <property type="entry name" value="ZF_CCHC"/>
    <property type="match status" value="1"/>
</dbReference>
<sequence length="537" mass="61819">MMDLDMTLHEDEPPKPTNESTEAMRAHYAKWERSNRLSLISIKRSIAEHLLRGIPERNNAKEFLIAVANRYQTSNNAEAGHFMDELMNMRYDDMKGVREYILKMVHLQTRLKALDIPIPDKFIVHQALNTLPSYFSQIKTAYNTLNQSWGVNDLITKCVAEEEKLKREKNESAHLVALGKPNNQKRVEKARKPNFHSHKKSKNFKKSGSEKQKNGNRNGNAKNTDLKCYHCNKKGHKSVDCFKFKNWLEKKNKEHGFIDWSLLSTCSYNVETSVAKRPLTKERSSLLWHKRLGHISKERVECLISSRILLRLNSDDLEICVDCVKGKLTKNNKKEKTDALEMFKVFRTEVEKQLGKVIKIVRSDGSGEYYGKHGDAGQQKGPFARCLQDNGIFAQYTMAGSLEQNGVAERKPSLNHFKVWGCPTEVKIYDLSLKKTVLRTTRVVESQVAKFLELDVADRVATANFPIVEINPIVDEIPHVEMRRSQRTRKSALSNEYYVYLGEGEYDIGEEVDPTTYREALSSDKANEWLIAMRDEM</sequence>
<dbReference type="InterPro" id="IPR039537">
    <property type="entry name" value="Retrotran_Ty1/copia-like"/>
</dbReference>
<dbReference type="EMBL" id="QGNW01000344">
    <property type="protein sequence ID" value="RVW75597.1"/>
    <property type="molecule type" value="Genomic_DNA"/>
</dbReference>
<dbReference type="PANTHER" id="PTHR42648:SF28">
    <property type="entry name" value="TRANSPOSON-ENCODED PROTEIN WITH RIBONUCLEASE H-LIKE AND RETROVIRUS ZINC FINGER-LIKE DOMAINS"/>
    <property type="match status" value="1"/>
</dbReference>
<protein>
    <recommendedName>
        <fullName evidence="3">CCHC-type domain-containing protein</fullName>
    </recommendedName>
</protein>
<dbReference type="Proteomes" id="UP000288805">
    <property type="component" value="Unassembled WGS sequence"/>
</dbReference>
<evidence type="ECO:0000256" key="2">
    <source>
        <dbReference type="SAM" id="MobiDB-lite"/>
    </source>
</evidence>
<dbReference type="GO" id="GO:0003676">
    <property type="term" value="F:nucleic acid binding"/>
    <property type="evidence" value="ECO:0007669"/>
    <property type="project" value="InterPro"/>
</dbReference>
<dbReference type="InterPro" id="IPR001878">
    <property type="entry name" value="Znf_CCHC"/>
</dbReference>
<feature type="region of interest" description="Disordered" evidence="2">
    <location>
        <begin position="170"/>
        <end position="221"/>
    </location>
</feature>
<feature type="domain" description="CCHC-type" evidence="3">
    <location>
        <begin position="227"/>
        <end position="241"/>
    </location>
</feature>
<dbReference type="GO" id="GO:0008270">
    <property type="term" value="F:zinc ion binding"/>
    <property type="evidence" value="ECO:0007669"/>
    <property type="project" value="UniProtKB-KW"/>
</dbReference>
<dbReference type="Pfam" id="PF14223">
    <property type="entry name" value="Retrotran_gag_2"/>
    <property type="match status" value="1"/>
</dbReference>
<dbReference type="InterPro" id="IPR025724">
    <property type="entry name" value="GAG-pre-integrase_dom"/>
</dbReference>
<dbReference type="InterPro" id="IPR036875">
    <property type="entry name" value="Znf_CCHC_sf"/>
</dbReference>
<organism evidence="4 5">
    <name type="scientific">Vitis vinifera</name>
    <name type="common">Grape</name>
    <dbReference type="NCBI Taxonomy" id="29760"/>
    <lineage>
        <taxon>Eukaryota</taxon>
        <taxon>Viridiplantae</taxon>
        <taxon>Streptophyta</taxon>
        <taxon>Embryophyta</taxon>
        <taxon>Tracheophyta</taxon>
        <taxon>Spermatophyta</taxon>
        <taxon>Magnoliopsida</taxon>
        <taxon>eudicotyledons</taxon>
        <taxon>Gunneridae</taxon>
        <taxon>Pentapetalae</taxon>
        <taxon>rosids</taxon>
        <taxon>Vitales</taxon>
        <taxon>Vitaceae</taxon>
        <taxon>Viteae</taxon>
        <taxon>Vitis</taxon>
    </lineage>
</organism>
<feature type="compositionally biased region" description="Basic residues" evidence="2">
    <location>
        <begin position="192"/>
        <end position="205"/>
    </location>
</feature>
<dbReference type="PANTHER" id="PTHR42648">
    <property type="entry name" value="TRANSPOSASE, PUTATIVE-RELATED"/>
    <property type="match status" value="1"/>
</dbReference>
<keyword evidence="1" id="KW-0862">Zinc</keyword>
<dbReference type="AlphaFoldDB" id="A0A438GTR7"/>
<comment type="caution">
    <text evidence="4">The sequence shown here is derived from an EMBL/GenBank/DDBJ whole genome shotgun (WGS) entry which is preliminary data.</text>
</comment>
<evidence type="ECO:0000256" key="1">
    <source>
        <dbReference type="PROSITE-ProRule" id="PRU00047"/>
    </source>
</evidence>
<evidence type="ECO:0000259" key="3">
    <source>
        <dbReference type="PROSITE" id="PS50158"/>
    </source>
</evidence>
<evidence type="ECO:0000313" key="5">
    <source>
        <dbReference type="Proteomes" id="UP000288805"/>
    </source>
</evidence>
<dbReference type="InterPro" id="IPR012337">
    <property type="entry name" value="RNaseH-like_sf"/>
</dbReference>
<feature type="compositionally biased region" description="Basic and acidic residues" evidence="2">
    <location>
        <begin position="1"/>
        <end position="14"/>
    </location>
</feature>
<dbReference type="Pfam" id="PF13976">
    <property type="entry name" value="gag_pre-integrs"/>
    <property type="match status" value="1"/>
</dbReference>
<keyword evidence="1" id="KW-0863">Zinc-finger</keyword>
<gene>
    <name evidence="4" type="ORF">CK203_059084</name>
</gene>
<dbReference type="InterPro" id="IPR036397">
    <property type="entry name" value="RNaseH_sf"/>
</dbReference>
<reference evidence="4 5" key="1">
    <citation type="journal article" date="2018" name="PLoS Genet.">
        <title>Population sequencing reveals clonal diversity and ancestral inbreeding in the grapevine cultivar Chardonnay.</title>
        <authorList>
            <person name="Roach M.J."/>
            <person name="Johnson D.L."/>
            <person name="Bohlmann J."/>
            <person name="van Vuuren H.J."/>
            <person name="Jones S.J."/>
            <person name="Pretorius I.S."/>
            <person name="Schmidt S.A."/>
            <person name="Borneman A.R."/>
        </authorList>
    </citation>
    <scope>NUCLEOTIDE SEQUENCE [LARGE SCALE GENOMIC DNA]</scope>
    <source>
        <strain evidence="5">cv. Chardonnay</strain>
        <tissue evidence="4">Leaf</tissue>
    </source>
</reference>
<name>A0A438GTR7_VITVI</name>
<dbReference type="Gene3D" id="3.30.420.10">
    <property type="entry name" value="Ribonuclease H-like superfamily/Ribonuclease H"/>
    <property type="match status" value="1"/>
</dbReference>
<feature type="region of interest" description="Disordered" evidence="2">
    <location>
        <begin position="1"/>
        <end position="22"/>
    </location>
</feature>
<dbReference type="SUPFAM" id="SSF57756">
    <property type="entry name" value="Retrovirus zinc finger-like domains"/>
    <property type="match status" value="1"/>
</dbReference>
<dbReference type="SUPFAM" id="SSF53098">
    <property type="entry name" value="Ribonuclease H-like"/>
    <property type="match status" value="1"/>
</dbReference>
<accession>A0A438GTR7</accession>